<dbReference type="RefSeq" id="WP_201349688.1">
    <property type="nucleotide sequence ID" value="NZ_AP014546.1"/>
</dbReference>
<sequence>MALKKTLILSITLPLLLAGLGVGGYMVYQKMDDQHKQNSKELERFGYEMVATSRSMETTGKLGTVQLPPTFDLDKLTPTQKVIHGLMRDKDGLLDENKVLQSEIEKLESKIQELTEYKELNEHFAPQKLKDELRSVERQLKAFLIRSPDADRFSTMQIEIMSAAGAAEYKAYITRNRLMLSEDMKLAVISDYLPAYAFCVGDGVEVAANSRTEERKLANYFRTEDSSTLSEMLFQDLSSVLAPCQLSVRKKLDNDRV</sequence>
<dbReference type="EMBL" id="AP014546">
    <property type="protein sequence ID" value="BBB29050.1"/>
    <property type="molecule type" value="Genomic_DNA"/>
</dbReference>
<evidence type="ECO:0000256" key="1">
    <source>
        <dbReference type="SAM" id="Coils"/>
    </source>
</evidence>
<feature type="coiled-coil region" evidence="1">
    <location>
        <begin position="90"/>
        <end position="120"/>
    </location>
</feature>
<evidence type="ECO:0000313" key="3">
    <source>
        <dbReference type="Proteomes" id="UP000595332"/>
    </source>
</evidence>
<reference evidence="2 3" key="1">
    <citation type="journal article" date="2008" name="Int. J. Syst. Evol. Microbiol.">
        <title>Neptunomonas japonica sp. nov., an Osedax japonicus symbiont-like bacterium isolated from sediment adjacent to sperm whale carcasses off Kagoshima, Japan.</title>
        <authorList>
            <person name="Miyazaki M."/>
            <person name="Nogi Y."/>
            <person name="Fujiwara Y."/>
            <person name="Kawato M."/>
            <person name="Kubokawa K."/>
            <person name="Horikoshi K."/>
        </authorList>
    </citation>
    <scope>NUCLEOTIDE SEQUENCE [LARGE SCALE GENOMIC DNA]</scope>
    <source>
        <strain evidence="2 3">JAMM 1380</strain>
    </source>
</reference>
<organism evidence="2 3">
    <name type="scientific">Neptunomonas japonica JAMM 1380</name>
    <dbReference type="NCBI Taxonomy" id="1441457"/>
    <lineage>
        <taxon>Bacteria</taxon>
        <taxon>Pseudomonadati</taxon>
        <taxon>Pseudomonadota</taxon>
        <taxon>Gammaproteobacteria</taxon>
        <taxon>Oceanospirillales</taxon>
        <taxon>Oceanospirillaceae</taxon>
        <taxon>Neptunomonas</taxon>
    </lineage>
</organism>
<dbReference type="Proteomes" id="UP000595332">
    <property type="component" value="Chromosome"/>
</dbReference>
<name>A0A7R6SV46_9GAMM</name>
<proteinExistence type="predicted"/>
<evidence type="ECO:0000313" key="2">
    <source>
        <dbReference type="EMBL" id="BBB29050.1"/>
    </source>
</evidence>
<dbReference type="KEGG" id="njp:NEJAP_1095"/>
<keyword evidence="1" id="KW-0175">Coiled coil</keyword>
<accession>A0A7R6SV46</accession>
<protein>
    <submittedName>
        <fullName evidence="2">Uncharacterized protein</fullName>
    </submittedName>
</protein>
<dbReference type="AlphaFoldDB" id="A0A7R6SV46"/>
<gene>
    <name evidence="2" type="ORF">NEJAP_1095</name>
</gene>
<keyword evidence="3" id="KW-1185">Reference proteome</keyword>